<keyword evidence="1" id="KW-0472">Membrane</keyword>
<keyword evidence="1" id="KW-1133">Transmembrane helix</keyword>
<protein>
    <recommendedName>
        <fullName evidence="2">Major facilitator superfamily (MFS) profile domain-containing protein</fullName>
    </recommendedName>
</protein>
<sequence>VRFALSVLRALSALMISVTLLMFGNSMFSTLLALRANIENYPNEMVGLMASGYFFGFALGTFRSGPLINRIGHIRTFAA</sequence>
<evidence type="ECO:0000256" key="1">
    <source>
        <dbReference type="SAM" id="Phobius"/>
    </source>
</evidence>
<organism evidence="3">
    <name type="scientific">marine metagenome</name>
    <dbReference type="NCBI Taxonomy" id="408172"/>
    <lineage>
        <taxon>unclassified sequences</taxon>
        <taxon>metagenomes</taxon>
        <taxon>ecological metagenomes</taxon>
    </lineage>
</organism>
<feature type="transmembrane region" description="Helical" evidence="1">
    <location>
        <begin position="12"/>
        <end position="33"/>
    </location>
</feature>
<accession>A0A382NXP2</accession>
<dbReference type="AlphaFoldDB" id="A0A382NXP2"/>
<gene>
    <name evidence="3" type="ORF">METZ01_LOCUS318081</name>
</gene>
<dbReference type="GO" id="GO:0022857">
    <property type="term" value="F:transmembrane transporter activity"/>
    <property type="evidence" value="ECO:0007669"/>
    <property type="project" value="InterPro"/>
</dbReference>
<evidence type="ECO:0000313" key="3">
    <source>
        <dbReference type="EMBL" id="SVC65227.1"/>
    </source>
</evidence>
<dbReference type="PROSITE" id="PS50850">
    <property type="entry name" value="MFS"/>
    <property type="match status" value="1"/>
</dbReference>
<feature type="non-terminal residue" evidence="3">
    <location>
        <position position="79"/>
    </location>
</feature>
<dbReference type="EMBL" id="UINC01103099">
    <property type="protein sequence ID" value="SVC65227.1"/>
    <property type="molecule type" value="Genomic_DNA"/>
</dbReference>
<dbReference type="InterPro" id="IPR036259">
    <property type="entry name" value="MFS_trans_sf"/>
</dbReference>
<keyword evidence="1" id="KW-0812">Transmembrane</keyword>
<name>A0A382NXP2_9ZZZZ</name>
<dbReference type="PANTHER" id="PTHR23521">
    <property type="entry name" value="TRANSPORTER MFS SUPERFAMILY"/>
    <property type="match status" value="1"/>
</dbReference>
<dbReference type="InterPro" id="IPR020846">
    <property type="entry name" value="MFS_dom"/>
</dbReference>
<dbReference type="GO" id="GO:0005886">
    <property type="term" value="C:plasma membrane"/>
    <property type="evidence" value="ECO:0007669"/>
    <property type="project" value="TreeGrafter"/>
</dbReference>
<dbReference type="SUPFAM" id="SSF103473">
    <property type="entry name" value="MFS general substrate transporter"/>
    <property type="match status" value="1"/>
</dbReference>
<dbReference type="PANTHER" id="PTHR23521:SF3">
    <property type="entry name" value="MFS TRANSPORTER"/>
    <property type="match status" value="1"/>
</dbReference>
<feature type="non-terminal residue" evidence="3">
    <location>
        <position position="1"/>
    </location>
</feature>
<feature type="domain" description="Major facilitator superfamily (MFS) profile" evidence="2">
    <location>
        <begin position="5"/>
        <end position="79"/>
    </location>
</feature>
<evidence type="ECO:0000259" key="2">
    <source>
        <dbReference type="PROSITE" id="PS50850"/>
    </source>
</evidence>
<proteinExistence type="predicted"/>
<reference evidence="3" key="1">
    <citation type="submission" date="2018-05" db="EMBL/GenBank/DDBJ databases">
        <authorList>
            <person name="Lanie J.A."/>
            <person name="Ng W.-L."/>
            <person name="Kazmierczak K.M."/>
            <person name="Andrzejewski T.M."/>
            <person name="Davidsen T.M."/>
            <person name="Wayne K.J."/>
            <person name="Tettelin H."/>
            <person name="Glass J.I."/>
            <person name="Rusch D."/>
            <person name="Podicherti R."/>
            <person name="Tsui H.-C.T."/>
            <person name="Winkler M.E."/>
        </authorList>
    </citation>
    <scope>NUCLEOTIDE SEQUENCE</scope>
</reference>
<dbReference type="Gene3D" id="1.20.1250.20">
    <property type="entry name" value="MFS general substrate transporter like domains"/>
    <property type="match status" value="1"/>
</dbReference>
<feature type="transmembrane region" description="Helical" evidence="1">
    <location>
        <begin position="45"/>
        <end position="62"/>
    </location>
</feature>